<proteinExistence type="predicted"/>
<evidence type="ECO:0008006" key="3">
    <source>
        <dbReference type="Google" id="ProtNLM"/>
    </source>
</evidence>
<dbReference type="AlphaFoldDB" id="A0A4R6DPF8"/>
<evidence type="ECO:0000313" key="2">
    <source>
        <dbReference type="Proteomes" id="UP000295129"/>
    </source>
</evidence>
<dbReference type="RefSeq" id="WP_133594705.1">
    <property type="nucleotide sequence ID" value="NZ_SNVV01000026.1"/>
</dbReference>
<dbReference type="OrthoDB" id="6169313at2"/>
<keyword evidence="2" id="KW-1185">Reference proteome</keyword>
<reference evidence="1 2" key="1">
    <citation type="submission" date="2019-03" db="EMBL/GenBank/DDBJ databases">
        <title>Genomic Encyclopedia of Type Strains, Phase IV (KMG-IV): sequencing the most valuable type-strain genomes for metagenomic binning, comparative biology and taxonomic classification.</title>
        <authorList>
            <person name="Goeker M."/>
        </authorList>
    </citation>
    <scope>NUCLEOTIDE SEQUENCE [LARGE SCALE GENOMIC DNA]</scope>
    <source>
        <strain evidence="1 2">DSM 12121</strain>
    </source>
</reference>
<dbReference type="Proteomes" id="UP000295129">
    <property type="component" value="Unassembled WGS sequence"/>
</dbReference>
<gene>
    <name evidence="1" type="ORF">C7389_12650</name>
</gene>
<organism evidence="1 2">
    <name type="scientific">Azoarcus indigens</name>
    <dbReference type="NCBI Taxonomy" id="29545"/>
    <lineage>
        <taxon>Bacteria</taxon>
        <taxon>Pseudomonadati</taxon>
        <taxon>Pseudomonadota</taxon>
        <taxon>Betaproteobacteria</taxon>
        <taxon>Rhodocyclales</taxon>
        <taxon>Zoogloeaceae</taxon>
        <taxon>Azoarcus</taxon>
    </lineage>
</organism>
<protein>
    <recommendedName>
        <fullName evidence="3">Methyltransferase family protein</fullName>
    </recommendedName>
</protein>
<evidence type="ECO:0000313" key="1">
    <source>
        <dbReference type="EMBL" id="TDN46743.1"/>
    </source>
</evidence>
<accession>A0A4R6DPF8</accession>
<dbReference type="EMBL" id="SNVV01000026">
    <property type="protein sequence ID" value="TDN46743.1"/>
    <property type="molecule type" value="Genomic_DNA"/>
</dbReference>
<sequence>MARDITSFSGTTCVVGRSWASQYKIKGDRIQFSAPAWYQYDPDQHHSPGTSYYIDIAERCAADLVADFGKPLSPALIPDGRFDLLILEFLPTSLLTEQGCSTYTNAKRILKTGGRLEIHSGKDVLRKASAFLESMSFSGIRMDEHHRTMRTPVGIIKKYFEPGWTEGDLIEGVDVNKLIATK</sequence>
<name>A0A4R6DPF8_9RHOO</name>
<comment type="caution">
    <text evidence="1">The sequence shown here is derived from an EMBL/GenBank/DDBJ whole genome shotgun (WGS) entry which is preliminary data.</text>
</comment>